<reference evidence="6 7" key="2">
    <citation type="journal article" date="2016" name="Appl. Microbiol. Biotechnol.">
        <title>Mutations improving production and secretion of extracellular lipase by Burkholderia glumae PG1.</title>
        <authorList>
            <person name="Knapp A."/>
            <person name="Voget S."/>
            <person name="Gao R."/>
            <person name="Zaburannyi N."/>
            <person name="Krysciak D."/>
            <person name="Breuer M."/>
            <person name="Hauer B."/>
            <person name="Streit W.R."/>
            <person name="Muller R."/>
            <person name="Daniel R."/>
            <person name="Jaeger K.E."/>
        </authorList>
    </citation>
    <scope>NUCLEOTIDE SEQUENCE [LARGE SCALE GENOMIC DNA]</scope>
    <source>
        <strain evidence="6 7">PG1</strain>
    </source>
</reference>
<protein>
    <submittedName>
        <fullName evidence="6">Penicillin acylase</fullName>
        <ecNumber evidence="6">3.5.1.11</ecNumber>
    </submittedName>
</protein>
<feature type="region of interest" description="Disordered" evidence="5">
    <location>
        <begin position="192"/>
        <end position="239"/>
    </location>
</feature>
<keyword evidence="2" id="KW-0732">Signal</keyword>
<dbReference type="InterPro" id="IPR043146">
    <property type="entry name" value="Penicillin_amidase_N_B-knob"/>
</dbReference>
<dbReference type="HOGENOM" id="CLU_017615_0_0_4"/>
<dbReference type="InterPro" id="IPR029055">
    <property type="entry name" value="Ntn_hydrolases_N"/>
</dbReference>
<evidence type="ECO:0000313" key="7">
    <source>
        <dbReference type="Proteomes" id="UP000031838"/>
    </source>
</evidence>
<evidence type="ECO:0000256" key="4">
    <source>
        <dbReference type="ARBA" id="ARBA00023145"/>
    </source>
</evidence>
<dbReference type="Gene3D" id="3.60.20.10">
    <property type="entry name" value="Glutamine Phosphoribosylpyrophosphate, subunit 1, domain 1"/>
    <property type="match status" value="1"/>
</dbReference>
<dbReference type="EC" id="3.5.1.11" evidence="6"/>
<dbReference type="GO" id="GO:0008953">
    <property type="term" value="F:penicillin amidase activity"/>
    <property type="evidence" value="ECO:0007669"/>
    <property type="project" value="UniProtKB-EC"/>
</dbReference>
<dbReference type="InterPro" id="IPR043147">
    <property type="entry name" value="Penicillin_amidase_A-knob"/>
</dbReference>
<keyword evidence="7" id="KW-1185">Reference proteome</keyword>
<dbReference type="Pfam" id="PF01804">
    <property type="entry name" value="Penicil_amidase"/>
    <property type="match status" value="1"/>
</dbReference>
<sequence>MSSIPSMPSPPAAPPMAHLPEHPSFAAVPAYAPTELVVEIARTADGTPHIRAHDFESLGYGHGYVVADDHAAVLLAHLVTLLGERSRHYGRDEAPGDGANLDSDLGYRALDYGGQAAGALARMSRHANALIDGFAAGFNRRVSERVEAGDALAPVPGGTPRVLRRDDIAALLLALADEASGRRFVQALALARPPASTSAPPHEDDANAAPRDAGDAPPDARAGARAAADAAPATPPWSAHTDLPLGSNAWAVGSQAAAGGASVLLANPHFGFADGLRLYQVHLTIPGALDVAGVSILGCPTVNLGFNASLAWTHTVSSAERFVLQRLRLVPGDPTTYLWDGRPEPMQRRRVAVEIRGEARPHEHDLWQTRHGPPLGVPGLAEWSAGQVFCLGNANAGNADVLDHWLAIGAARSLDELEQSFARWAGTSWVNLLAIDAAGQACYVDGSNVPELGAATLAALADTDHPLALERRRRGLVVLPGDDPRHALAPRRPRAVAQRPARRTRGVLANFNNPYQRVDLDAALPAHHPLFGAFDAPLTPRARHGLRLTRELARPIGAAALARLTLDNHVPMSDLLLDDLLALGAACREPVIARGGTRVDLAPALAILRAWCREDALDAPGAPLFREFAQAWLEGAPGYAHGFDPAAPLDTPRGLPHWQGSGPAPALVALATAVEQLAAAGFPPAATLRELQFRLRADGTRAPLDGGPNLTGALNVSQVGALTPRERLAQFVRGRVPLPTGLAPHGYAVNFGTTWLASIVFDGGRPLVHSVLPQAQRSRPGTAWSDGRPPPRLGTPASRFAFDAAQVRADTVARCELRANPASTTFAADDAPRHPLPAQSVRP</sequence>
<feature type="region of interest" description="Disordered" evidence="5">
    <location>
        <begin position="775"/>
        <end position="794"/>
    </location>
</feature>
<gene>
    <name evidence="6" type="ORF">BGL_2c00990</name>
</gene>
<evidence type="ECO:0000313" key="6">
    <source>
        <dbReference type="EMBL" id="AJK48195.1"/>
    </source>
</evidence>
<reference evidence="7" key="1">
    <citation type="submission" date="2011-03" db="EMBL/GenBank/DDBJ databases">
        <authorList>
            <person name="Voget S."/>
            <person name="Streit W.R."/>
            <person name="Jaeger K.E."/>
            <person name="Daniel R."/>
        </authorList>
    </citation>
    <scope>NUCLEOTIDE SEQUENCE [LARGE SCALE GENOMIC DNA]</scope>
    <source>
        <strain evidence="7">PG1</strain>
    </source>
</reference>
<evidence type="ECO:0000256" key="2">
    <source>
        <dbReference type="ARBA" id="ARBA00022729"/>
    </source>
</evidence>
<dbReference type="PANTHER" id="PTHR34218">
    <property type="entry name" value="PEPTIDASE S45 PENICILLIN AMIDASE"/>
    <property type="match status" value="1"/>
</dbReference>
<dbReference type="AlphaFoldDB" id="A0A0B6S4F8"/>
<comment type="similarity">
    <text evidence="1">Belongs to the peptidase S45 family.</text>
</comment>
<dbReference type="EMBL" id="CP002581">
    <property type="protein sequence ID" value="AJK48195.1"/>
    <property type="molecule type" value="Genomic_DNA"/>
</dbReference>
<dbReference type="Gene3D" id="1.10.439.10">
    <property type="entry name" value="Penicillin Amidohydrolase, domain 1"/>
    <property type="match status" value="1"/>
</dbReference>
<accession>A0A0B6S4F8</accession>
<name>A0A0B6S4F8_BURPL</name>
<dbReference type="GO" id="GO:0017000">
    <property type="term" value="P:antibiotic biosynthetic process"/>
    <property type="evidence" value="ECO:0007669"/>
    <property type="project" value="InterPro"/>
</dbReference>
<dbReference type="InterPro" id="IPR002692">
    <property type="entry name" value="S45"/>
</dbReference>
<proteinExistence type="inferred from homology"/>
<feature type="compositionally biased region" description="Low complexity" evidence="5">
    <location>
        <begin position="207"/>
        <end position="232"/>
    </location>
</feature>
<dbReference type="MEROPS" id="S45.004"/>
<dbReference type="KEGG" id="bgp:BGL_2c00990"/>
<keyword evidence="3 6" id="KW-0378">Hydrolase</keyword>
<evidence type="ECO:0000256" key="3">
    <source>
        <dbReference type="ARBA" id="ARBA00022801"/>
    </source>
</evidence>
<evidence type="ECO:0000256" key="1">
    <source>
        <dbReference type="ARBA" id="ARBA00006586"/>
    </source>
</evidence>
<organism evidence="6 7">
    <name type="scientific">Burkholderia plantarii</name>
    <dbReference type="NCBI Taxonomy" id="41899"/>
    <lineage>
        <taxon>Bacteria</taxon>
        <taxon>Pseudomonadati</taxon>
        <taxon>Pseudomonadota</taxon>
        <taxon>Betaproteobacteria</taxon>
        <taxon>Burkholderiales</taxon>
        <taxon>Burkholderiaceae</taxon>
        <taxon>Burkholderia</taxon>
    </lineage>
</organism>
<dbReference type="SUPFAM" id="SSF56235">
    <property type="entry name" value="N-terminal nucleophile aminohydrolases (Ntn hydrolases)"/>
    <property type="match status" value="1"/>
</dbReference>
<keyword evidence="4" id="KW-0865">Zymogen</keyword>
<dbReference type="Gene3D" id="1.10.1400.10">
    <property type="match status" value="1"/>
</dbReference>
<dbReference type="Gene3D" id="2.30.120.10">
    <property type="match status" value="1"/>
</dbReference>
<dbReference type="InterPro" id="IPR023343">
    <property type="entry name" value="Penicillin_amidase_dom1"/>
</dbReference>
<dbReference type="Proteomes" id="UP000031838">
    <property type="component" value="Chromosome 2"/>
</dbReference>
<evidence type="ECO:0000256" key="5">
    <source>
        <dbReference type="SAM" id="MobiDB-lite"/>
    </source>
</evidence>
<dbReference type="PANTHER" id="PTHR34218:SF3">
    <property type="entry name" value="ACYL-HOMOSERINE LACTONE ACYLASE PVDQ"/>
    <property type="match status" value="1"/>
</dbReference>